<dbReference type="Proteomes" id="UP001161669">
    <property type="component" value="Segment"/>
</dbReference>
<dbReference type="EMBL" id="AP018495">
    <property type="protein sequence ID" value="BBI30416.1"/>
    <property type="molecule type" value="Genomic_DNA"/>
</dbReference>
<keyword evidence="2" id="KW-1185">Reference proteome</keyword>
<dbReference type="KEGG" id="vg:80540768"/>
<proteinExistence type="predicted"/>
<protein>
    <submittedName>
        <fullName evidence="1">Uncharacterized protein</fullName>
    </submittedName>
</protein>
<organism evidence="1 2">
    <name type="scientific">Acanthamoeba castellanii medusavirus J1</name>
    <dbReference type="NCBI Taxonomy" id="3114988"/>
    <lineage>
        <taxon>Viruses</taxon>
        <taxon>Varidnaviria</taxon>
        <taxon>Bamfordvirae</taxon>
        <taxon>Nucleocytoviricota</taxon>
        <taxon>Megaviricetes</taxon>
        <taxon>Mamonoviridae</taxon>
        <taxon>Medusavirus</taxon>
        <taxon>Medusavirus medusae</taxon>
    </lineage>
</organism>
<reference evidence="2" key="1">
    <citation type="journal article" date="2019" name="J. Virol.">
        <title>Medusavirus, a novel large DNA virus discovered from hot spring water.</title>
        <authorList>
            <person name="Yoshikawa G."/>
            <person name="Blanc-Mathieu R."/>
            <person name="Song C."/>
            <person name="Kayama Y."/>
            <person name="Mochizuki T."/>
            <person name="Murata K."/>
            <person name="Ogata H."/>
            <person name="Takemura M."/>
        </authorList>
    </citation>
    <scope>NUCLEOTIDE SEQUENCE [LARGE SCALE GENOMIC DNA]</scope>
</reference>
<name>A0A3T1CX72_9VIRU</name>
<evidence type="ECO:0000313" key="1">
    <source>
        <dbReference type="EMBL" id="BBI30416.1"/>
    </source>
</evidence>
<accession>A0A3T1CX72</accession>
<evidence type="ECO:0000313" key="2">
    <source>
        <dbReference type="Proteomes" id="UP001161669"/>
    </source>
</evidence>
<sequence>MKKNHRHIEVGVKEMRQTNWRDGGIVFSATREVTPVNTSVSIRDTVSDCLFESRADLYADGCVHTKCSFSDKRNGVRVEWGWNDAWAPHMRAYYRLWLAAHTEPIEDIHLKVKETTYSVNGHHFRFPRFKSHAEINDATQGMRAILDAYKCHPTNE</sequence>